<protein>
    <recommendedName>
        <fullName evidence="4">Hydrophobin</fullName>
    </recommendedName>
</protein>
<name>A0A9W8TW92_9AGAR</name>
<proteinExistence type="predicted"/>
<dbReference type="AlphaFoldDB" id="A0A9W8TW92"/>
<feature type="chain" id="PRO_5040959676" description="Hydrophobin" evidence="1">
    <location>
        <begin position="23"/>
        <end position="148"/>
    </location>
</feature>
<comment type="caution">
    <text evidence="2">The sequence shown here is derived from an EMBL/GenBank/DDBJ whole genome shotgun (WGS) entry which is preliminary data.</text>
</comment>
<reference evidence="2 3" key="1">
    <citation type="journal article" date="2023" name="Proc. Natl. Acad. Sci. U.S.A.">
        <title>A global phylogenomic analysis of the shiitake genus Lentinula.</title>
        <authorList>
            <person name="Sierra-Patev S."/>
            <person name="Min B."/>
            <person name="Naranjo-Ortiz M."/>
            <person name="Looney B."/>
            <person name="Konkel Z."/>
            <person name="Slot J.C."/>
            <person name="Sakamoto Y."/>
            <person name="Steenwyk J.L."/>
            <person name="Rokas A."/>
            <person name="Carro J."/>
            <person name="Camarero S."/>
            <person name="Ferreira P."/>
            <person name="Molpeceres G."/>
            <person name="Ruiz-Duenas F.J."/>
            <person name="Serrano A."/>
            <person name="Henrissat B."/>
            <person name="Drula E."/>
            <person name="Hughes K.W."/>
            <person name="Mata J.L."/>
            <person name="Ishikawa N.K."/>
            <person name="Vargas-Isla R."/>
            <person name="Ushijima S."/>
            <person name="Smith C.A."/>
            <person name="Donoghue J."/>
            <person name="Ahrendt S."/>
            <person name="Andreopoulos W."/>
            <person name="He G."/>
            <person name="LaButti K."/>
            <person name="Lipzen A."/>
            <person name="Ng V."/>
            <person name="Riley R."/>
            <person name="Sandor L."/>
            <person name="Barry K."/>
            <person name="Martinez A.T."/>
            <person name="Xiao Y."/>
            <person name="Gibbons J.G."/>
            <person name="Terashima K."/>
            <person name="Grigoriev I.V."/>
            <person name="Hibbett D."/>
        </authorList>
    </citation>
    <scope>NUCLEOTIDE SEQUENCE [LARGE SCALE GENOMIC DNA]</scope>
    <source>
        <strain evidence="2 3">TFB7810</strain>
    </source>
</reference>
<keyword evidence="1" id="KW-0732">Signal</keyword>
<dbReference type="Proteomes" id="UP001142393">
    <property type="component" value="Unassembled WGS sequence"/>
</dbReference>
<sequence length="148" mass="15349">MFSTKALFAVFVAVVGTEVVSGAAVCMSLFSMSSINTLIVLTLQLAPATITACSGTLNPPNGCVTIPVVSDECMNLTGGLSFLNKEISNVVVPDGFVCSFFADFGCLGEQNIDEVVLTGGNWDMSDVPGIASTVNFNDLTSSFTCSPI</sequence>
<evidence type="ECO:0000313" key="3">
    <source>
        <dbReference type="Proteomes" id="UP001142393"/>
    </source>
</evidence>
<feature type="signal peptide" evidence="1">
    <location>
        <begin position="1"/>
        <end position="22"/>
    </location>
</feature>
<accession>A0A9W8TW92</accession>
<gene>
    <name evidence="2" type="ORF">DFH05DRAFT_1256693</name>
</gene>
<evidence type="ECO:0000256" key="1">
    <source>
        <dbReference type="SAM" id="SignalP"/>
    </source>
</evidence>
<keyword evidence="3" id="KW-1185">Reference proteome</keyword>
<evidence type="ECO:0008006" key="4">
    <source>
        <dbReference type="Google" id="ProtNLM"/>
    </source>
</evidence>
<evidence type="ECO:0000313" key="2">
    <source>
        <dbReference type="EMBL" id="KAJ3742799.1"/>
    </source>
</evidence>
<dbReference type="EMBL" id="JANVFU010000009">
    <property type="protein sequence ID" value="KAJ3742799.1"/>
    <property type="molecule type" value="Genomic_DNA"/>
</dbReference>
<organism evidence="2 3">
    <name type="scientific">Lentinula detonsa</name>
    <dbReference type="NCBI Taxonomy" id="2804962"/>
    <lineage>
        <taxon>Eukaryota</taxon>
        <taxon>Fungi</taxon>
        <taxon>Dikarya</taxon>
        <taxon>Basidiomycota</taxon>
        <taxon>Agaricomycotina</taxon>
        <taxon>Agaricomycetes</taxon>
        <taxon>Agaricomycetidae</taxon>
        <taxon>Agaricales</taxon>
        <taxon>Marasmiineae</taxon>
        <taxon>Omphalotaceae</taxon>
        <taxon>Lentinula</taxon>
    </lineage>
</organism>